<evidence type="ECO:0000256" key="3">
    <source>
        <dbReference type="ARBA" id="ARBA00022691"/>
    </source>
</evidence>
<dbReference type="AlphaFoldDB" id="A0A1T5BHY7"/>
<dbReference type="GO" id="GO:0032259">
    <property type="term" value="P:methylation"/>
    <property type="evidence" value="ECO:0007669"/>
    <property type="project" value="UniProtKB-KW"/>
</dbReference>
<protein>
    <submittedName>
        <fullName evidence="4">Predicted O-methyltransferase YrrM</fullName>
    </submittedName>
</protein>
<dbReference type="PANTHER" id="PTHR10509:SF14">
    <property type="entry name" value="CAFFEOYL-COA O-METHYLTRANSFERASE 3-RELATED"/>
    <property type="match status" value="1"/>
</dbReference>
<keyword evidence="1 4" id="KW-0489">Methyltransferase</keyword>
<dbReference type="Proteomes" id="UP000191055">
    <property type="component" value="Unassembled WGS sequence"/>
</dbReference>
<keyword evidence="5" id="KW-1185">Reference proteome</keyword>
<keyword evidence="3" id="KW-0949">S-adenosyl-L-methionine</keyword>
<dbReference type="KEGG" id="asx:CDL62_11290"/>
<reference evidence="4 5" key="1">
    <citation type="submission" date="2017-02" db="EMBL/GenBank/DDBJ databases">
        <authorList>
            <person name="Peterson S.W."/>
        </authorList>
    </citation>
    <scope>NUCLEOTIDE SEQUENCE [LARGE SCALE GENOMIC DNA]</scope>
    <source>
        <strain evidence="4 5">DSM 24412</strain>
    </source>
</reference>
<accession>A0A1T5BHY7</accession>
<gene>
    <name evidence="4" type="ORF">SAMN03080601_00526</name>
</gene>
<dbReference type="STRING" id="889453.SAMN03080601_00526"/>
<dbReference type="CDD" id="cd02440">
    <property type="entry name" value="AdoMet_MTases"/>
    <property type="match status" value="1"/>
</dbReference>
<name>A0A1T5BHY7_9BACT</name>
<evidence type="ECO:0000256" key="2">
    <source>
        <dbReference type="ARBA" id="ARBA00022679"/>
    </source>
</evidence>
<dbReference type="InterPro" id="IPR050362">
    <property type="entry name" value="Cation-dep_OMT"/>
</dbReference>
<dbReference type="Pfam" id="PF01596">
    <property type="entry name" value="Methyltransf_3"/>
    <property type="match status" value="1"/>
</dbReference>
<dbReference type="EMBL" id="FUYV01000002">
    <property type="protein sequence ID" value="SKB46868.1"/>
    <property type="molecule type" value="Genomic_DNA"/>
</dbReference>
<dbReference type="GO" id="GO:0008757">
    <property type="term" value="F:S-adenosylmethionine-dependent methyltransferase activity"/>
    <property type="evidence" value="ECO:0007669"/>
    <property type="project" value="TreeGrafter"/>
</dbReference>
<dbReference type="InterPro" id="IPR002935">
    <property type="entry name" value="SAM_O-MeTrfase"/>
</dbReference>
<dbReference type="PROSITE" id="PS51682">
    <property type="entry name" value="SAM_OMT_I"/>
    <property type="match status" value="1"/>
</dbReference>
<dbReference type="OrthoDB" id="9799672at2"/>
<evidence type="ECO:0000256" key="1">
    <source>
        <dbReference type="ARBA" id="ARBA00022603"/>
    </source>
</evidence>
<dbReference type="SUPFAM" id="SSF53335">
    <property type="entry name" value="S-adenosyl-L-methionine-dependent methyltransferases"/>
    <property type="match status" value="1"/>
</dbReference>
<dbReference type="PANTHER" id="PTHR10509">
    <property type="entry name" value="O-METHYLTRANSFERASE-RELATED"/>
    <property type="match status" value="1"/>
</dbReference>
<organism evidence="4 5">
    <name type="scientific">Alkalitalea saponilacus</name>
    <dbReference type="NCBI Taxonomy" id="889453"/>
    <lineage>
        <taxon>Bacteria</taxon>
        <taxon>Pseudomonadati</taxon>
        <taxon>Bacteroidota</taxon>
        <taxon>Bacteroidia</taxon>
        <taxon>Marinilabiliales</taxon>
        <taxon>Marinilabiliaceae</taxon>
        <taxon>Alkalitalea</taxon>
    </lineage>
</organism>
<dbReference type="Gene3D" id="3.40.50.150">
    <property type="entry name" value="Vaccinia Virus protein VP39"/>
    <property type="match status" value="1"/>
</dbReference>
<keyword evidence="2 4" id="KW-0808">Transferase</keyword>
<dbReference type="RefSeq" id="WP_079556318.1">
    <property type="nucleotide sequence ID" value="NZ_CP021904.1"/>
</dbReference>
<dbReference type="InterPro" id="IPR029063">
    <property type="entry name" value="SAM-dependent_MTases_sf"/>
</dbReference>
<evidence type="ECO:0000313" key="5">
    <source>
        <dbReference type="Proteomes" id="UP000191055"/>
    </source>
</evidence>
<proteinExistence type="predicted"/>
<evidence type="ECO:0000313" key="4">
    <source>
        <dbReference type="EMBL" id="SKB46868.1"/>
    </source>
</evidence>
<sequence>MQKKLEQYILDHINDENPVLKELERYTYLHVLRPRMLSGHLQGSLLTMLCRMIKPVNILEIGTYTGYSSICMAYGCNDSAHIHTIEVNDELEHVIRKFHKKAGVENKITLHIGDALKIIERLNIDFDLVFIDGDKRQYPEYYNAVLPKTKQGGFILADNILWDGKVAKPNMPDDAYTKGIMDFNRMVKEDTRIEKTILPVRDGITLICKK</sequence>
<dbReference type="GO" id="GO:0008171">
    <property type="term" value="F:O-methyltransferase activity"/>
    <property type="evidence" value="ECO:0007669"/>
    <property type="project" value="InterPro"/>
</dbReference>